<name>A0ABP8TW72_9ACTN</name>
<proteinExistence type="predicted"/>
<dbReference type="EMBL" id="BAABHJ010000040">
    <property type="protein sequence ID" value="GAA4617920.1"/>
    <property type="molecule type" value="Genomic_DNA"/>
</dbReference>
<evidence type="ECO:0008006" key="4">
    <source>
        <dbReference type="Google" id="ProtNLM"/>
    </source>
</evidence>
<dbReference type="Proteomes" id="UP001500212">
    <property type="component" value="Unassembled WGS sequence"/>
</dbReference>
<feature type="region of interest" description="Disordered" evidence="1">
    <location>
        <begin position="27"/>
        <end position="50"/>
    </location>
</feature>
<dbReference type="RefSeq" id="WP_345366136.1">
    <property type="nucleotide sequence ID" value="NZ_BAABHJ010000040.1"/>
</dbReference>
<sequence length="162" mass="16918">MRVIHLRLAAFAVLVGVLCGGCGSGRSGHRSAVGPSVDRTSPAASPSVRPRSFTGVMVSAESTGGHTRVTYRPAKVRHVVDGYTEYLKVTATGPQATLELGPDARILLTVPLHGGGPAGSSVTPATFAAALARNKSQLPRIGFEIRIGADGRITYLEQIYQP</sequence>
<feature type="compositionally biased region" description="Low complexity" evidence="1">
    <location>
        <begin position="41"/>
        <end position="50"/>
    </location>
</feature>
<protein>
    <recommendedName>
        <fullName evidence="4">Lipoprotein</fullName>
    </recommendedName>
</protein>
<organism evidence="2 3">
    <name type="scientific">Actinoallomurus liliacearum</name>
    <dbReference type="NCBI Taxonomy" id="1080073"/>
    <lineage>
        <taxon>Bacteria</taxon>
        <taxon>Bacillati</taxon>
        <taxon>Actinomycetota</taxon>
        <taxon>Actinomycetes</taxon>
        <taxon>Streptosporangiales</taxon>
        <taxon>Thermomonosporaceae</taxon>
        <taxon>Actinoallomurus</taxon>
    </lineage>
</organism>
<gene>
    <name evidence="2" type="ORF">GCM10023195_80200</name>
</gene>
<accession>A0ABP8TW72</accession>
<reference evidence="3" key="1">
    <citation type="journal article" date="2019" name="Int. J. Syst. Evol. Microbiol.">
        <title>The Global Catalogue of Microorganisms (GCM) 10K type strain sequencing project: providing services to taxonomists for standard genome sequencing and annotation.</title>
        <authorList>
            <consortium name="The Broad Institute Genomics Platform"/>
            <consortium name="The Broad Institute Genome Sequencing Center for Infectious Disease"/>
            <person name="Wu L."/>
            <person name="Ma J."/>
        </authorList>
    </citation>
    <scope>NUCLEOTIDE SEQUENCE [LARGE SCALE GENOMIC DNA]</scope>
    <source>
        <strain evidence="3">JCM 17938</strain>
    </source>
</reference>
<comment type="caution">
    <text evidence="2">The sequence shown here is derived from an EMBL/GenBank/DDBJ whole genome shotgun (WGS) entry which is preliminary data.</text>
</comment>
<evidence type="ECO:0000256" key="1">
    <source>
        <dbReference type="SAM" id="MobiDB-lite"/>
    </source>
</evidence>
<evidence type="ECO:0000313" key="3">
    <source>
        <dbReference type="Proteomes" id="UP001500212"/>
    </source>
</evidence>
<keyword evidence="3" id="KW-1185">Reference proteome</keyword>
<evidence type="ECO:0000313" key="2">
    <source>
        <dbReference type="EMBL" id="GAA4617920.1"/>
    </source>
</evidence>